<dbReference type="PANTHER" id="PTHR11785">
    <property type="entry name" value="AMINO ACID TRANSPORTER"/>
    <property type="match status" value="1"/>
</dbReference>
<keyword evidence="11" id="KW-1185">Reference proteome</keyword>
<dbReference type="PANTHER" id="PTHR11785:SF528">
    <property type="entry name" value="AMINO ACID TRANSPORTER PROTEIN JHI-21"/>
    <property type="match status" value="1"/>
</dbReference>
<evidence type="ECO:0008006" key="12">
    <source>
        <dbReference type="Google" id="ProtNLM"/>
    </source>
</evidence>
<evidence type="ECO:0000256" key="8">
    <source>
        <dbReference type="ARBA" id="ARBA00023136"/>
    </source>
</evidence>
<evidence type="ECO:0000256" key="3">
    <source>
        <dbReference type="ARBA" id="ARBA00022448"/>
    </source>
</evidence>
<protein>
    <recommendedName>
        <fullName evidence="12">Amino acid permease/ SLC12A domain-containing protein</fullName>
    </recommendedName>
</protein>
<dbReference type="AlphaFoldDB" id="E4XJP4"/>
<evidence type="ECO:0000256" key="5">
    <source>
        <dbReference type="ARBA" id="ARBA00022692"/>
    </source>
</evidence>
<reference evidence="10" key="1">
    <citation type="journal article" date="2010" name="Science">
        <title>Plasticity of animal genome architecture unmasked by rapid evolution of a pelagic tunicate.</title>
        <authorList>
            <person name="Denoeud F."/>
            <person name="Henriet S."/>
            <person name="Mungpakdee S."/>
            <person name="Aury J.M."/>
            <person name="Da Silva C."/>
            <person name="Brinkmann H."/>
            <person name="Mikhaleva J."/>
            <person name="Olsen L.C."/>
            <person name="Jubin C."/>
            <person name="Canestro C."/>
            <person name="Bouquet J.M."/>
            <person name="Danks G."/>
            <person name="Poulain J."/>
            <person name="Campsteijn C."/>
            <person name="Adamski M."/>
            <person name="Cross I."/>
            <person name="Yadetie F."/>
            <person name="Muffato M."/>
            <person name="Louis A."/>
            <person name="Butcher S."/>
            <person name="Tsagkogeorga G."/>
            <person name="Konrad A."/>
            <person name="Singh S."/>
            <person name="Jensen M.F."/>
            <person name="Cong E.H."/>
            <person name="Eikeseth-Otteraa H."/>
            <person name="Noel B."/>
            <person name="Anthouard V."/>
            <person name="Porcel B.M."/>
            <person name="Kachouri-Lafond R."/>
            <person name="Nishino A."/>
            <person name="Ugolini M."/>
            <person name="Chourrout P."/>
            <person name="Nishida H."/>
            <person name="Aasland R."/>
            <person name="Huzurbazar S."/>
            <person name="Westhof E."/>
            <person name="Delsuc F."/>
            <person name="Lehrach H."/>
            <person name="Reinhardt R."/>
            <person name="Weissenbach J."/>
            <person name="Roy S.W."/>
            <person name="Artiguenave F."/>
            <person name="Postlethwait J.H."/>
            <person name="Manak J.R."/>
            <person name="Thompson E.M."/>
            <person name="Jaillon O."/>
            <person name="Du Pasquier L."/>
            <person name="Boudinot P."/>
            <person name="Liberles D.A."/>
            <person name="Volff J.N."/>
            <person name="Philippe H."/>
            <person name="Lenhard B."/>
            <person name="Roest Crollius H."/>
            <person name="Wincker P."/>
            <person name="Chourrout D."/>
        </authorList>
    </citation>
    <scope>NUCLEOTIDE SEQUENCE [LARGE SCALE GENOMIC DNA]</scope>
</reference>
<keyword evidence="4" id="KW-1003">Cell membrane</keyword>
<comment type="subcellular location">
    <subcellularLocation>
        <location evidence="1">Cell membrane</location>
        <topology evidence="1">Multi-pass membrane protein</topology>
    </subcellularLocation>
</comment>
<dbReference type="EMBL" id="FN653061">
    <property type="protein sequence ID" value="CBY10687.1"/>
    <property type="molecule type" value="Genomic_DNA"/>
</dbReference>
<feature type="transmembrane region" description="Helical" evidence="9">
    <location>
        <begin position="395"/>
        <end position="416"/>
    </location>
</feature>
<feature type="transmembrane region" description="Helical" evidence="9">
    <location>
        <begin position="64"/>
        <end position="84"/>
    </location>
</feature>
<feature type="transmembrane region" description="Helical" evidence="9">
    <location>
        <begin position="422"/>
        <end position="442"/>
    </location>
</feature>
<keyword evidence="7 9" id="KW-1133">Transmembrane helix</keyword>
<evidence type="ECO:0000313" key="10">
    <source>
        <dbReference type="EMBL" id="CBY10687.1"/>
    </source>
</evidence>
<name>E4XJP4_OIKDI</name>
<feature type="transmembrane region" description="Helical" evidence="9">
    <location>
        <begin position="287"/>
        <end position="313"/>
    </location>
</feature>
<feature type="transmembrane region" description="Helical" evidence="9">
    <location>
        <begin position="177"/>
        <end position="194"/>
    </location>
</feature>
<feature type="transmembrane region" description="Helical" evidence="9">
    <location>
        <begin position="333"/>
        <end position="352"/>
    </location>
</feature>
<keyword evidence="8 9" id="KW-0472">Membrane</keyword>
<feature type="transmembrane region" description="Helical" evidence="9">
    <location>
        <begin position="96"/>
        <end position="119"/>
    </location>
</feature>
<dbReference type="Gene3D" id="1.20.1740.10">
    <property type="entry name" value="Amino acid/polyamine transporter I"/>
    <property type="match status" value="1"/>
</dbReference>
<evidence type="ECO:0000256" key="7">
    <source>
        <dbReference type="ARBA" id="ARBA00022989"/>
    </source>
</evidence>
<keyword evidence="5 9" id="KW-0812">Transmembrane</keyword>
<evidence type="ECO:0000256" key="4">
    <source>
        <dbReference type="ARBA" id="ARBA00022475"/>
    </source>
</evidence>
<dbReference type="Pfam" id="PF13520">
    <property type="entry name" value="AA_permease_2"/>
    <property type="match status" value="1"/>
</dbReference>
<evidence type="ECO:0000256" key="1">
    <source>
        <dbReference type="ARBA" id="ARBA00004651"/>
    </source>
</evidence>
<proteinExistence type="inferred from homology"/>
<dbReference type="GO" id="GO:0015175">
    <property type="term" value="F:neutral L-amino acid transmembrane transporter activity"/>
    <property type="evidence" value="ECO:0007669"/>
    <property type="project" value="TreeGrafter"/>
</dbReference>
<dbReference type="Proteomes" id="UP000001307">
    <property type="component" value="Unassembled WGS sequence"/>
</dbReference>
<dbReference type="FunCoup" id="E4XJP4">
    <property type="interactions" value="1"/>
</dbReference>
<comment type="similarity">
    <text evidence="2">Belongs to the amino acid-polyamine-organocation (APC) superfamily. L-type amino acid transporter (LAT) (TC 2.A.3.8) family.</text>
</comment>
<dbReference type="InterPro" id="IPR002293">
    <property type="entry name" value="AA/rel_permease1"/>
</dbReference>
<evidence type="ECO:0000256" key="2">
    <source>
        <dbReference type="ARBA" id="ARBA00007040"/>
    </source>
</evidence>
<organism evidence="10">
    <name type="scientific">Oikopleura dioica</name>
    <name type="common">Tunicate</name>
    <dbReference type="NCBI Taxonomy" id="34765"/>
    <lineage>
        <taxon>Eukaryota</taxon>
        <taxon>Metazoa</taxon>
        <taxon>Chordata</taxon>
        <taxon>Tunicata</taxon>
        <taxon>Appendicularia</taxon>
        <taxon>Copelata</taxon>
        <taxon>Oikopleuridae</taxon>
        <taxon>Oikopleura</taxon>
    </lineage>
</organism>
<dbReference type="FunFam" id="1.20.1740.10:FF:000003">
    <property type="entry name" value="Y+L amino acid transporter 1 isoform X1"/>
    <property type="match status" value="1"/>
</dbReference>
<dbReference type="InParanoid" id="E4XJP4"/>
<feature type="transmembrane region" description="Helical" evidence="9">
    <location>
        <begin position="364"/>
        <end position="383"/>
    </location>
</feature>
<dbReference type="PIRSF" id="PIRSF006060">
    <property type="entry name" value="AA_transporter"/>
    <property type="match status" value="1"/>
</dbReference>
<feature type="transmembrane region" description="Helical" evidence="9">
    <location>
        <begin position="239"/>
        <end position="260"/>
    </location>
</feature>
<sequence length="473" mass="52845">MTNEKHELEKIVSGDNKEGKKMQLVRNMGLWTGVSIIIGNVIGGGIFVSPVGVFKEVGSPGAALLVWAICGILCITGAFCYAELGLTIPTSGGDYIYVLRCFGPLLAFLRLWIAILVIYPCQQTIMAWVFGQYIIYPFTNDKETAEFAAKLLTGCALAILTWANCKSTKLGTSLNNLFTASKIAALVLIIFLGIKRLFWDVQILYYFQNRGLFSYQGWSYLNFVVEELVEPKKNLPRGIFISILTCTGVYLLTNIAYFAVLSPSELISSEAVAIDVANMMLPGWLQWLIPICVALSCFGGVNGSIIVSSRIFFIGAREDQLPRIVSMIHPEQLTPIPALLSTGILSILYLFTGAGMYNLMSYCMFANWVWYAFAVAGLVYWRFTRKDLERPMKINLIVPFFFIGLCLVLLGFSIYSEPLECLAGFAISLAGIPVYYLFIHYAKRYPEKYKIFMNDLTKQGQLLFNVVPEDKDD</sequence>
<evidence type="ECO:0000256" key="9">
    <source>
        <dbReference type="SAM" id="Phobius"/>
    </source>
</evidence>
<dbReference type="OrthoDB" id="3257095at2759"/>
<keyword evidence="3" id="KW-0813">Transport</keyword>
<accession>E4XJP4</accession>
<feature type="transmembrane region" description="Helical" evidence="9">
    <location>
        <begin position="30"/>
        <end position="52"/>
    </location>
</feature>
<evidence type="ECO:0000313" key="11">
    <source>
        <dbReference type="Proteomes" id="UP000001307"/>
    </source>
</evidence>
<evidence type="ECO:0000256" key="6">
    <source>
        <dbReference type="ARBA" id="ARBA00022970"/>
    </source>
</evidence>
<gene>
    <name evidence="10" type="ORF">GSOID_T00012845001</name>
</gene>
<dbReference type="InterPro" id="IPR050598">
    <property type="entry name" value="AminoAcid_Transporter"/>
</dbReference>
<dbReference type="GO" id="GO:0005886">
    <property type="term" value="C:plasma membrane"/>
    <property type="evidence" value="ECO:0007669"/>
    <property type="project" value="UniProtKB-SubCell"/>
</dbReference>
<dbReference type="GO" id="GO:0015179">
    <property type="term" value="F:L-amino acid transmembrane transporter activity"/>
    <property type="evidence" value="ECO:0007669"/>
    <property type="project" value="TreeGrafter"/>
</dbReference>
<keyword evidence="6" id="KW-0029">Amino-acid transport</keyword>